<dbReference type="NCBIfam" id="TIGR00710">
    <property type="entry name" value="efflux_Bcr_CflA"/>
    <property type="match status" value="1"/>
</dbReference>
<keyword evidence="11" id="KW-1185">Reference proteome</keyword>
<feature type="transmembrane region" description="Helical" evidence="8">
    <location>
        <begin position="102"/>
        <end position="123"/>
    </location>
</feature>
<comment type="caution">
    <text evidence="8">Lacks conserved residue(s) required for the propagation of feature annotation.</text>
</comment>
<dbReference type="SUPFAM" id="SSF103473">
    <property type="entry name" value="MFS general substrate transporter"/>
    <property type="match status" value="1"/>
</dbReference>
<protein>
    <recommendedName>
        <fullName evidence="8">Bcr/CflA family efflux transporter</fullName>
    </recommendedName>
</protein>
<organism evidence="10 11">
    <name type="scientific">Thalassobaculum fulvum</name>
    <dbReference type="NCBI Taxonomy" id="1633335"/>
    <lineage>
        <taxon>Bacteria</taxon>
        <taxon>Pseudomonadati</taxon>
        <taxon>Pseudomonadota</taxon>
        <taxon>Alphaproteobacteria</taxon>
        <taxon>Rhodospirillales</taxon>
        <taxon>Thalassobaculaceae</taxon>
        <taxon>Thalassobaculum</taxon>
    </lineage>
</organism>
<gene>
    <name evidence="10" type="ORF">GCM10017083_00170</name>
</gene>
<feature type="transmembrane region" description="Helical" evidence="8">
    <location>
        <begin position="165"/>
        <end position="185"/>
    </location>
</feature>
<name>A0A919CMD5_9PROT</name>
<keyword evidence="6 8" id="KW-1133">Transmembrane helix</keyword>
<keyword evidence="7 8" id="KW-0472">Membrane</keyword>
<dbReference type="InterPro" id="IPR020846">
    <property type="entry name" value="MFS_dom"/>
</dbReference>
<feature type="transmembrane region" description="Helical" evidence="8">
    <location>
        <begin position="250"/>
        <end position="269"/>
    </location>
</feature>
<comment type="caution">
    <text evidence="10">The sequence shown here is derived from an EMBL/GenBank/DDBJ whole genome shotgun (WGS) entry which is preliminary data.</text>
</comment>
<dbReference type="GO" id="GO:0042910">
    <property type="term" value="F:xenobiotic transmembrane transporter activity"/>
    <property type="evidence" value="ECO:0007669"/>
    <property type="project" value="InterPro"/>
</dbReference>
<dbReference type="Gene3D" id="1.20.1720.10">
    <property type="entry name" value="Multidrug resistance protein D"/>
    <property type="match status" value="1"/>
</dbReference>
<evidence type="ECO:0000256" key="6">
    <source>
        <dbReference type="ARBA" id="ARBA00022989"/>
    </source>
</evidence>
<evidence type="ECO:0000256" key="7">
    <source>
        <dbReference type="ARBA" id="ARBA00023136"/>
    </source>
</evidence>
<feature type="transmembrane region" description="Helical" evidence="8">
    <location>
        <begin position="215"/>
        <end position="238"/>
    </location>
</feature>
<evidence type="ECO:0000256" key="5">
    <source>
        <dbReference type="ARBA" id="ARBA00022692"/>
    </source>
</evidence>
<comment type="similarity">
    <text evidence="2 8">Belongs to the major facilitator superfamily. Bcr/CmlA family.</text>
</comment>
<dbReference type="RefSeq" id="WP_189986874.1">
    <property type="nucleotide sequence ID" value="NZ_BMZS01000001.1"/>
</dbReference>
<dbReference type="PRINTS" id="PR01035">
    <property type="entry name" value="TCRTETA"/>
</dbReference>
<dbReference type="Pfam" id="PF07690">
    <property type="entry name" value="MFS_1"/>
    <property type="match status" value="1"/>
</dbReference>
<dbReference type="EMBL" id="BMZS01000001">
    <property type="protein sequence ID" value="GHD38892.1"/>
    <property type="molecule type" value="Genomic_DNA"/>
</dbReference>
<keyword evidence="8" id="KW-0997">Cell inner membrane</keyword>
<dbReference type="GO" id="GO:0005886">
    <property type="term" value="C:plasma membrane"/>
    <property type="evidence" value="ECO:0007669"/>
    <property type="project" value="UniProtKB-SubCell"/>
</dbReference>
<sequence length="399" mass="41433">MNRPRPDSVAVAALLTMLVAFGPVSTDMYLPSLPALVADFRTDVPTVQLTLSAFLVAFAVSMLAYGPLSDRFGRRPVLLGAIAVYVVASVACALAPTIEWLIGARVLQAVGCCAGPVLGRAVVRDVYGRERAATVLSYMGTAMALAPAIGPIAGGWLQVAYGWQATFWVLTAFSGLALVGVLLLLDETNAHRNPHATSVRGLVLSYRSLLSHRGYVGYVATISACYSVIFCFISGSAFVLIEVVGLSADLYGLCFATMVIGYMSGTFASGRLGRRVGIDRLILTGAAISTAAGLAMAGFAWAGEATVATVVIPQVVAMLGVGLVFPNCQAGAIGPFPTMAGAASSLLGFSQMGVAAAVGMAIGHAFDGTARPMATGIALASLLTFLSFRLIVWPVRERR</sequence>
<comment type="subcellular location">
    <subcellularLocation>
        <location evidence="8">Cell inner membrane</location>
        <topology evidence="8">Multi-pass membrane protein</topology>
    </subcellularLocation>
    <subcellularLocation>
        <location evidence="1">Cell membrane</location>
        <topology evidence="1">Multi-pass membrane protein</topology>
    </subcellularLocation>
</comment>
<feature type="transmembrane region" description="Helical" evidence="8">
    <location>
        <begin position="77"/>
        <end position="96"/>
    </location>
</feature>
<dbReference type="GO" id="GO:1990961">
    <property type="term" value="P:xenobiotic detoxification by transmembrane export across the plasma membrane"/>
    <property type="evidence" value="ECO:0007669"/>
    <property type="project" value="InterPro"/>
</dbReference>
<feature type="domain" description="Major facilitator superfamily (MFS) profile" evidence="9">
    <location>
        <begin position="8"/>
        <end position="399"/>
    </location>
</feature>
<evidence type="ECO:0000256" key="1">
    <source>
        <dbReference type="ARBA" id="ARBA00004651"/>
    </source>
</evidence>
<dbReference type="InterPro" id="IPR036259">
    <property type="entry name" value="MFS_trans_sf"/>
</dbReference>
<evidence type="ECO:0000313" key="10">
    <source>
        <dbReference type="EMBL" id="GHD38892.1"/>
    </source>
</evidence>
<feature type="transmembrane region" description="Helical" evidence="8">
    <location>
        <begin position="346"/>
        <end position="366"/>
    </location>
</feature>
<evidence type="ECO:0000256" key="2">
    <source>
        <dbReference type="ARBA" id="ARBA00006236"/>
    </source>
</evidence>
<keyword evidence="3 8" id="KW-0813">Transport</keyword>
<dbReference type="PANTHER" id="PTHR23502">
    <property type="entry name" value="MAJOR FACILITATOR SUPERFAMILY"/>
    <property type="match status" value="1"/>
</dbReference>
<feature type="transmembrane region" description="Helical" evidence="8">
    <location>
        <begin position="307"/>
        <end position="325"/>
    </location>
</feature>
<accession>A0A919CMD5</accession>
<feature type="transmembrane region" description="Helical" evidence="8">
    <location>
        <begin position="372"/>
        <end position="392"/>
    </location>
</feature>
<dbReference type="FunFam" id="1.20.1720.10:FF:000005">
    <property type="entry name" value="Bcr/CflA family efflux transporter"/>
    <property type="match status" value="1"/>
</dbReference>
<evidence type="ECO:0000256" key="4">
    <source>
        <dbReference type="ARBA" id="ARBA00022475"/>
    </source>
</evidence>
<feature type="transmembrane region" description="Helical" evidence="8">
    <location>
        <begin position="135"/>
        <end position="159"/>
    </location>
</feature>
<proteinExistence type="inferred from homology"/>
<reference evidence="10" key="1">
    <citation type="journal article" date="2014" name="Int. J. Syst. Evol. Microbiol.">
        <title>Complete genome sequence of Corynebacterium casei LMG S-19264T (=DSM 44701T), isolated from a smear-ripened cheese.</title>
        <authorList>
            <consortium name="US DOE Joint Genome Institute (JGI-PGF)"/>
            <person name="Walter F."/>
            <person name="Albersmeier A."/>
            <person name="Kalinowski J."/>
            <person name="Ruckert C."/>
        </authorList>
    </citation>
    <scope>NUCLEOTIDE SEQUENCE</scope>
    <source>
        <strain evidence="10">KCTC 42651</strain>
    </source>
</reference>
<evidence type="ECO:0000256" key="3">
    <source>
        <dbReference type="ARBA" id="ARBA00022448"/>
    </source>
</evidence>
<feature type="transmembrane region" description="Helical" evidence="8">
    <location>
        <begin position="281"/>
        <end position="301"/>
    </location>
</feature>
<feature type="transmembrane region" description="Helical" evidence="8">
    <location>
        <begin position="46"/>
        <end position="65"/>
    </location>
</feature>
<dbReference type="CDD" id="cd17320">
    <property type="entry name" value="MFS_MdfA_MDR_like"/>
    <property type="match status" value="1"/>
</dbReference>
<keyword evidence="5 8" id="KW-0812">Transmembrane</keyword>
<evidence type="ECO:0000313" key="11">
    <source>
        <dbReference type="Proteomes" id="UP000630353"/>
    </source>
</evidence>
<dbReference type="PROSITE" id="PS50850">
    <property type="entry name" value="MFS"/>
    <property type="match status" value="1"/>
</dbReference>
<dbReference type="PANTHER" id="PTHR23502:SF132">
    <property type="entry name" value="POLYAMINE TRANSPORTER 2-RELATED"/>
    <property type="match status" value="1"/>
</dbReference>
<reference evidence="10" key="2">
    <citation type="submission" date="2020-09" db="EMBL/GenBank/DDBJ databases">
        <authorList>
            <person name="Sun Q."/>
            <person name="Kim S."/>
        </authorList>
    </citation>
    <scope>NUCLEOTIDE SEQUENCE</scope>
    <source>
        <strain evidence="10">KCTC 42651</strain>
    </source>
</reference>
<keyword evidence="4" id="KW-1003">Cell membrane</keyword>
<dbReference type="InterPro" id="IPR004812">
    <property type="entry name" value="Efflux_drug-R_Bcr/CmlA"/>
</dbReference>
<evidence type="ECO:0000256" key="8">
    <source>
        <dbReference type="RuleBase" id="RU365088"/>
    </source>
</evidence>
<dbReference type="InterPro" id="IPR001958">
    <property type="entry name" value="Tet-R_TetA/multi-R_MdtG-like"/>
</dbReference>
<dbReference type="InterPro" id="IPR011701">
    <property type="entry name" value="MFS"/>
</dbReference>
<dbReference type="AlphaFoldDB" id="A0A919CMD5"/>
<evidence type="ECO:0000259" key="9">
    <source>
        <dbReference type="PROSITE" id="PS50850"/>
    </source>
</evidence>
<dbReference type="Proteomes" id="UP000630353">
    <property type="component" value="Unassembled WGS sequence"/>
</dbReference>